<evidence type="ECO:0000313" key="2">
    <source>
        <dbReference type="EMBL" id="QTD52296.1"/>
    </source>
</evidence>
<evidence type="ECO:0000313" key="3">
    <source>
        <dbReference type="Proteomes" id="UP000663929"/>
    </source>
</evidence>
<feature type="compositionally biased region" description="Polar residues" evidence="1">
    <location>
        <begin position="55"/>
        <end position="65"/>
    </location>
</feature>
<dbReference type="Gene3D" id="2.60.200.60">
    <property type="match status" value="2"/>
</dbReference>
<dbReference type="KEGG" id="scor:J3U87_07460"/>
<dbReference type="InterPro" id="IPR008727">
    <property type="entry name" value="PAAR_motif"/>
</dbReference>
<name>A0A8A4TQN2_SULCO</name>
<reference evidence="2" key="1">
    <citation type="submission" date="2021-03" db="EMBL/GenBank/DDBJ databases">
        <title>Acanthopleuribacteraceae sp. M133.</title>
        <authorList>
            <person name="Wang G."/>
        </authorList>
    </citation>
    <scope>NUCLEOTIDE SEQUENCE</scope>
    <source>
        <strain evidence="2">M133</strain>
    </source>
</reference>
<keyword evidence="3" id="KW-1185">Reference proteome</keyword>
<feature type="compositionally biased region" description="Gly residues" evidence="1">
    <location>
        <begin position="80"/>
        <end position="90"/>
    </location>
</feature>
<sequence length="131" mass="12552">MGKPAARFTDTTVCPMPMHGAGAIYMGAKTVVINKQAAARVGDLAMCPGTAAQAQTMSNAKSSGSPMAGSGCDNNKCSEGPGGSGGGGGADSVVMGSATVTIEGAPAARLGDTMSHGGKIMSGSTNVTIGG</sequence>
<proteinExistence type="predicted"/>
<dbReference type="Proteomes" id="UP000663929">
    <property type="component" value="Chromosome"/>
</dbReference>
<organism evidence="2 3">
    <name type="scientific">Sulfidibacter corallicola</name>
    <dbReference type="NCBI Taxonomy" id="2818388"/>
    <lineage>
        <taxon>Bacteria</taxon>
        <taxon>Pseudomonadati</taxon>
        <taxon>Acidobacteriota</taxon>
        <taxon>Holophagae</taxon>
        <taxon>Acanthopleuribacterales</taxon>
        <taxon>Acanthopleuribacteraceae</taxon>
        <taxon>Sulfidibacter</taxon>
    </lineage>
</organism>
<gene>
    <name evidence="2" type="ORF">J3U87_07460</name>
</gene>
<feature type="region of interest" description="Disordered" evidence="1">
    <location>
        <begin position="55"/>
        <end position="93"/>
    </location>
</feature>
<evidence type="ECO:0000256" key="1">
    <source>
        <dbReference type="SAM" id="MobiDB-lite"/>
    </source>
</evidence>
<feature type="compositionally biased region" description="Polar residues" evidence="1">
    <location>
        <begin position="122"/>
        <end position="131"/>
    </location>
</feature>
<dbReference type="EMBL" id="CP071793">
    <property type="protein sequence ID" value="QTD52296.1"/>
    <property type="molecule type" value="Genomic_DNA"/>
</dbReference>
<dbReference type="Pfam" id="PF05488">
    <property type="entry name" value="PAAR_motif"/>
    <property type="match status" value="1"/>
</dbReference>
<dbReference type="AlphaFoldDB" id="A0A8A4TQN2"/>
<accession>A0A8A4TQN2</accession>
<protein>
    <submittedName>
        <fullName evidence="2">PAAR domain-containing protein</fullName>
    </submittedName>
</protein>
<feature type="region of interest" description="Disordered" evidence="1">
    <location>
        <begin position="109"/>
        <end position="131"/>
    </location>
</feature>